<keyword evidence="4" id="KW-1185">Reference proteome</keyword>
<feature type="compositionally biased region" description="Basic and acidic residues" evidence="1">
    <location>
        <begin position="193"/>
        <end position="206"/>
    </location>
</feature>
<protein>
    <submittedName>
        <fullName evidence="3">Uncharacterized protein</fullName>
    </submittedName>
</protein>
<dbReference type="VEuPathDB" id="FungiDB:TEQG_08044"/>
<feature type="transmembrane region" description="Helical" evidence="2">
    <location>
        <begin position="12"/>
        <end position="33"/>
    </location>
</feature>
<keyword evidence="2" id="KW-0812">Transmembrane</keyword>
<keyword evidence="2" id="KW-0472">Membrane</keyword>
<accession>F2Q4P3</accession>
<dbReference type="HOGENOM" id="CLU_1215547_0_0_1"/>
<evidence type="ECO:0000313" key="4">
    <source>
        <dbReference type="Proteomes" id="UP000009169"/>
    </source>
</evidence>
<name>F2Q4P3_TRIEC</name>
<evidence type="ECO:0000256" key="1">
    <source>
        <dbReference type="SAM" id="MobiDB-lite"/>
    </source>
</evidence>
<proteinExistence type="predicted"/>
<feature type="region of interest" description="Disordered" evidence="1">
    <location>
        <begin position="191"/>
        <end position="228"/>
    </location>
</feature>
<organism evidence="3 4">
    <name type="scientific">Trichophyton equinum (strain ATCC MYA-4606 / CBS 127.97)</name>
    <name type="common">Horse ringworm fungus</name>
    <dbReference type="NCBI Taxonomy" id="559882"/>
    <lineage>
        <taxon>Eukaryota</taxon>
        <taxon>Fungi</taxon>
        <taxon>Dikarya</taxon>
        <taxon>Ascomycota</taxon>
        <taxon>Pezizomycotina</taxon>
        <taxon>Eurotiomycetes</taxon>
        <taxon>Eurotiomycetidae</taxon>
        <taxon>Onygenales</taxon>
        <taxon>Arthrodermataceae</taxon>
        <taxon>Trichophyton</taxon>
    </lineage>
</organism>
<evidence type="ECO:0000313" key="3">
    <source>
        <dbReference type="EMBL" id="EGE09111.1"/>
    </source>
</evidence>
<sequence>MTSRCRDSLSTLLMLLFLSAFIYGVSMELRVLVYPFRKAMVKRRILMGSVQPEVRCPDETGPDERSTALEQFRTRHLHFYYMEITNPFLTHVTVPLLIQTQAIYQSRKHLPARAILRRGIIPSLRWICTRLNAPVTFDPGEAHEVLRIEQKYEDMDTRLSRVRRRWLNIKETFDDAVVRVMESKETAIASFSDNKHGQETTEKHWPVVDSDEDESNLSGLGISIRPRR</sequence>
<reference evidence="4" key="1">
    <citation type="journal article" date="2012" name="MBio">
        <title>Comparative genome analysis of Trichophyton rubrum and related dermatophytes reveals candidate genes involved in infection.</title>
        <authorList>
            <person name="Martinez D.A."/>
            <person name="Oliver B.G."/>
            <person name="Graeser Y."/>
            <person name="Goldberg J.M."/>
            <person name="Li W."/>
            <person name="Martinez-Rossi N.M."/>
            <person name="Monod M."/>
            <person name="Shelest E."/>
            <person name="Barton R.C."/>
            <person name="Birch E."/>
            <person name="Brakhage A.A."/>
            <person name="Chen Z."/>
            <person name="Gurr S.J."/>
            <person name="Heiman D."/>
            <person name="Heitman J."/>
            <person name="Kosti I."/>
            <person name="Rossi A."/>
            <person name="Saif S."/>
            <person name="Samalova M."/>
            <person name="Saunders C.W."/>
            <person name="Shea T."/>
            <person name="Summerbell R.C."/>
            <person name="Xu J."/>
            <person name="Young S."/>
            <person name="Zeng Q."/>
            <person name="Birren B.W."/>
            <person name="Cuomo C.A."/>
            <person name="White T.C."/>
        </authorList>
    </citation>
    <scope>NUCLEOTIDE SEQUENCE [LARGE SCALE GENOMIC DNA]</scope>
    <source>
        <strain evidence="4">ATCC MYA-4606 / CBS 127.97</strain>
    </source>
</reference>
<dbReference type="EMBL" id="DS995795">
    <property type="protein sequence ID" value="EGE09111.1"/>
    <property type="molecule type" value="Genomic_DNA"/>
</dbReference>
<keyword evidence="2" id="KW-1133">Transmembrane helix</keyword>
<evidence type="ECO:0000256" key="2">
    <source>
        <dbReference type="SAM" id="Phobius"/>
    </source>
</evidence>
<dbReference type="AlphaFoldDB" id="F2Q4P3"/>
<gene>
    <name evidence="3" type="ORF">TEQG_08044</name>
</gene>
<dbReference type="Proteomes" id="UP000009169">
    <property type="component" value="Unassembled WGS sequence"/>
</dbReference>